<evidence type="ECO:0000256" key="1">
    <source>
        <dbReference type="SAM" id="Phobius"/>
    </source>
</evidence>
<keyword evidence="1" id="KW-1133">Transmembrane helix</keyword>
<dbReference type="EMBL" id="JAPDNT010000005">
    <property type="protein sequence ID" value="MCW3474837.1"/>
    <property type="molecule type" value="Genomic_DNA"/>
</dbReference>
<dbReference type="AlphaFoldDB" id="A0AA41YSV4"/>
<protein>
    <recommendedName>
        <fullName evidence="4">Yip1 domain-containing protein</fullName>
    </recommendedName>
</protein>
<evidence type="ECO:0008006" key="4">
    <source>
        <dbReference type="Google" id="ProtNLM"/>
    </source>
</evidence>
<reference evidence="2" key="1">
    <citation type="submission" date="2022-09" db="EMBL/GenBank/DDBJ databases">
        <title>Rhodovastum sp. nov. RN2-1 isolated from soil in Seongnam, South Korea.</title>
        <authorList>
            <person name="Le N.T."/>
        </authorList>
    </citation>
    <scope>NUCLEOTIDE SEQUENCE</scope>
    <source>
        <strain evidence="2">RN2-1</strain>
    </source>
</reference>
<keyword evidence="1" id="KW-0472">Membrane</keyword>
<comment type="caution">
    <text evidence="2">The sequence shown here is derived from an EMBL/GenBank/DDBJ whole genome shotgun (WGS) entry which is preliminary data.</text>
</comment>
<dbReference type="RefSeq" id="WP_264713489.1">
    <property type="nucleotide sequence ID" value="NZ_JAPDNT010000005.1"/>
</dbReference>
<gene>
    <name evidence="2" type="ORF">OL599_09590</name>
</gene>
<keyword evidence="3" id="KW-1185">Reference proteome</keyword>
<reference evidence="2" key="2">
    <citation type="submission" date="2022-10" db="EMBL/GenBank/DDBJ databases">
        <authorList>
            <person name="Trinh H.N."/>
        </authorList>
    </citation>
    <scope>NUCLEOTIDE SEQUENCE</scope>
    <source>
        <strain evidence="2">RN2-1</strain>
    </source>
</reference>
<feature type="transmembrane region" description="Helical" evidence="1">
    <location>
        <begin position="135"/>
        <end position="155"/>
    </location>
</feature>
<dbReference type="Proteomes" id="UP001165679">
    <property type="component" value="Unassembled WGS sequence"/>
</dbReference>
<sequence>MSAGLHVAVLLARGRSDALALLESAGDEMRTAARSFWAAALCLPAFLFLHLLDWAQQDATLAGGALQPARGVALDLMGYAVGWLGFALLSRRLAMMLGREQHWPRFITAWNWCNLIQYLMLVAAALPLLLGLPDWVTQTAWLVAMGWALWLEWFATRLTLDIPGVTAAGLVALDVALGLVLVGVTASLG</sequence>
<name>A0AA41YSV4_9PROT</name>
<accession>A0AA41YSV4</accession>
<feature type="transmembrane region" description="Helical" evidence="1">
    <location>
        <begin position="167"/>
        <end position="188"/>
    </location>
</feature>
<feature type="transmembrane region" description="Helical" evidence="1">
    <location>
        <begin position="35"/>
        <end position="52"/>
    </location>
</feature>
<feature type="transmembrane region" description="Helical" evidence="1">
    <location>
        <begin position="109"/>
        <end position="129"/>
    </location>
</feature>
<feature type="transmembrane region" description="Helical" evidence="1">
    <location>
        <begin position="72"/>
        <end position="89"/>
    </location>
</feature>
<organism evidence="2 3">
    <name type="scientific">Limobrevibacterium gyesilva</name>
    <dbReference type="NCBI Taxonomy" id="2991712"/>
    <lineage>
        <taxon>Bacteria</taxon>
        <taxon>Pseudomonadati</taxon>
        <taxon>Pseudomonadota</taxon>
        <taxon>Alphaproteobacteria</taxon>
        <taxon>Acetobacterales</taxon>
        <taxon>Acetobacteraceae</taxon>
        <taxon>Limobrevibacterium</taxon>
    </lineage>
</organism>
<evidence type="ECO:0000313" key="2">
    <source>
        <dbReference type="EMBL" id="MCW3474837.1"/>
    </source>
</evidence>
<proteinExistence type="predicted"/>
<evidence type="ECO:0000313" key="3">
    <source>
        <dbReference type="Proteomes" id="UP001165679"/>
    </source>
</evidence>
<keyword evidence="1" id="KW-0812">Transmembrane</keyword>